<dbReference type="EMBL" id="LSSK01000046">
    <property type="protein sequence ID" value="OMH85760.1"/>
    <property type="molecule type" value="Genomic_DNA"/>
</dbReference>
<dbReference type="PANTHER" id="PTHR43628">
    <property type="entry name" value="ACTIVATOR OF C KINASE PROTEIN 1-RELATED"/>
    <property type="match status" value="1"/>
</dbReference>
<feature type="region of interest" description="Disordered" evidence="1">
    <location>
        <begin position="133"/>
        <end position="157"/>
    </location>
</feature>
<organism evidence="2 3">
    <name type="scientific">Zancudomyces culisetae</name>
    <name type="common">Gut fungus</name>
    <name type="synonym">Smittium culisetae</name>
    <dbReference type="NCBI Taxonomy" id="1213189"/>
    <lineage>
        <taxon>Eukaryota</taxon>
        <taxon>Fungi</taxon>
        <taxon>Fungi incertae sedis</taxon>
        <taxon>Zoopagomycota</taxon>
        <taxon>Kickxellomycotina</taxon>
        <taxon>Harpellomycetes</taxon>
        <taxon>Harpellales</taxon>
        <taxon>Legeriomycetaceae</taxon>
        <taxon>Zancudomyces</taxon>
    </lineage>
</organism>
<sequence length="1095" mass="122441">MAQNRSSSENTYIVNRYNDNESINTGPEPRNLHGLCRLNNKFSKDSVLDTCGSGLSLRKTKRIMCTKSASGILKTESAFNLNTYKCNTRFRSNTRSSSIQFALDTFDTKRAHALANKSEDICVVGKECGTFGNDSGNRNGNSSGDSNNNDNGSNIDRDSVEFGIQKRHGPQMNELKRIVRPKKSELVIESHDSFMENENGIFSDTTCNTPILASPEKRIELVKTSTSSSNQSSLENYESESTVTEGSKNRARRVLKRIERRIGDNVCFGSSNNDEQITPAASAKTLNVGLVSKKVSFSEADSGKVDVNNGSHNEDYEAHGFSLNYYLLKDDNSEGQYRAKRHQNNAFSSRTATRLGKMETRSAIYVNKGKEREIIAARDSIKHLVRDDTDRCFSCSSTPRYSKKSSAYFETESASIDRSFDKHILCDGFSTLKNRESNDYVINKAYFKSRIHQELFKNSGFEQTIININNMEAVLTKTVGTDICGFVNKYYLEEELEGIYQTAEAYFFGTEKVEKNLEKSLTYFRFVSWGNLKYKVVQQAATELGFCYEFGIEVKCDFIKAELLYLPAADAGCSLAQLRIAFLRKYGRPGVKIDKLEAEKWADMVRGNKNSSATRWLKKAAEIHLLAPAQYALGLCYHDGIGVDVNEKKAFELYYKSAKQGNARGQGILGYCFGEGFGVNQNKEEAVKWYYLAAKQGESVAMYNLGYCYEDGIGIDKNPNLAVKWYKRAAERGNAFAQNSLGYCFEDGLGVDKDPSEAAKWYRLSALQGYPWAECNLGYCYQYGIGVQTDAKEAIYWYKRAAGQGHARAQHNLGYCYQNGIGVEKNEREAVLWYHKAAVQGNTYAYHSLGYCYQNGSGVEINLGEAVKWYNMAAQKNHPPALLSLGYCYRNGIGVEKNDEQAFRSFKASAESGNSLAQNSLGYCFEEGIGTDKNPRLAFHYYTLSAAQKNPWAICNVGYCLAHGVGVKKNLKKAVHFYGLAARMGHARAMEKLGLALLEGIGTSKNEQEAFMWFKAAAENHSHSPAMHWLGYCYEKGLGTLVDEDMAVYWYQKAIANGDSSAVERLRLIFFSKCAFSLSENTSKIFSIYSVAPAA</sequence>
<proteinExistence type="predicted"/>
<dbReference type="PANTHER" id="PTHR43628:SF1">
    <property type="entry name" value="CHITIN SYNTHASE REGULATORY FACTOR 2-RELATED"/>
    <property type="match status" value="1"/>
</dbReference>
<dbReference type="Pfam" id="PF08238">
    <property type="entry name" value="Sel1"/>
    <property type="match status" value="15"/>
</dbReference>
<feature type="compositionally biased region" description="Low complexity" evidence="1">
    <location>
        <begin position="224"/>
        <end position="241"/>
    </location>
</feature>
<name>A0A1R1PXS9_ZANCU</name>
<evidence type="ECO:0000313" key="2">
    <source>
        <dbReference type="EMBL" id="OMH85760.1"/>
    </source>
</evidence>
<dbReference type="InterPro" id="IPR011990">
    <property type="entry name" value="TPR-like_helical_dom_sf"/>
</dbReference>
<feature type="region of interest" description="Disordered" evidence="1">
    <location>
        <begin position="224"/>
        <end position="245"/>
    </location>
</feature>
<accession>A0A1R1PXS9</accession>
<evidence type="ECO:0000313" key="3">
    <source>
        <dbReference type="Proteomes" id="UP000188320"/>
    </source>
</evidence>
<dbReference type="Proteomes" id="UP000188320">
    <property type="component" value="Unassembled WGS sequence"/>
</dbReference>
<keyword evidence="3" id="KW-1185">Reference proteome</keyword>
<dbReference type="InterPro" id="IPR052945">
    <property type="entry name" value="Mitotic_Regulator"/>
</dbReference>
<dbReference type="AlphaFoldDB" id="A0A1R1PXS9"/>
<comment type="caution">
    <text evidence="2">The sequence shown here is derived from an EMBL/GenBank/DDBJ whole genome shotgun (WGS) entry which is preliminary data.</text>
</comment>
<dbReference type="InterPro" id="IPR006597">
    <property type="entry name" value="Sel1-like"/>
</dbReference>
<evidence type="ECO:0008006" key="4">
    <source>
        <dbReference type="Google" id="ProtNLM"/>
    </source>
</evidence>
<reference evidence="3" key="1">
    <citation type="submission" date="2017-01" db="EMBL/GenBank/DDBJ databases">
        <authorList>
            <person name="Wang Y."/>
            <person name="White M."/>
            <person name="Kvist S."/>
            <person name="Moncalvo J.-M."/>
        </authorList>
    </citation>
    <scope>NUCLEOTIDE SEQUENCE [LARGE SCALE GENOMIC DNA]</scope>
    <source>
        <strain evidence="3">COL-18-3</strain>
    </source>
</reference>
<gene>
    <name evidence="2" type="ORF">AX774_g673</name>
</gene>
<evidence type="ECO:0000256" key="1">
    <source>
        <dbReference type="SAM" id="MobiDB-lite"/>
    </source>
</evidence>
<protein>
    <recommendedName>
        <fullName evidence="4">Protein sel-1-like protein</fullName>
    </recommendedName>
</protein>
<dbReference type="SMART" id="SM00671">
    <property type="entry name" value="SEL1"/>
    <property type="match status" value="15"/>
</dbReference>
<dbReference type="Gene3D" id="1.25.40.10">
    <property type="entry name" value="Tetratricopeptide repeat domain"/>
    <property type="match status" value="4"/>
</dbReference>
<dbReference type="SUPFAM" id="SSF81901">
    <property type="entry name" value="HCP-like"/>
    <property type="match status" value="4"/>
</dbReference>
<dbReference type="OrthoDB" id="272077at2759"/>
<feature type="compositionally biased region" description="Low complexity" evidence="1">
    <location>
        <begin position="133"/>
        <end position="154"/>
    </location>
</feature>